<evidence type="ECO:0000313" key="3">
    <source>
        <dbReference type="Proteomes" id="UP000237381"/>
    </source>
</evidence>
<dbReference type="Proteomes" id="UP000237381">
    <property type="component" value="Unassembled WGS sequence"/>
</dbReference>
<keyword evidence="1" id="KW-0732">Signal</keyword>
<feature type="signal peptide" evidence="1">
    <location>
        <begin position="1"/>
        <end position="21"/>
    </location>
</feature>
<comment type="caution">
    <text evidence="2">The sequence shown here is derived from an EMBL/GenBank/DDBJ whole genome shotgun (WGS) entry which is preliminary data.</text>
</comment>
<sequence>MKCIALSLCVAAMACASSADAAALGTAAGCSGSLAFPDCIDASANNYTVQHFGNTTPINEKPPMTGGPSDRIPTTAGSTSFVSGMAADGASWNESVTDYGNGTRTISGMDGNGLVYTHYCTAMGCN</sequence>
<feature type="chain" id="PRO_5015391445" evidence="1">
    <location>
        <begin position="22"/>
        <end position="126"/>
    </location>
</feature>
<organism evidence="2 3">
    <name type="scientific">Paraburkholderia eburnea</name>
    <dbReference type="NCBI Taxonomy" id="1189126"/>
    <lineage>
        <taxon>Bacteria</taxon>
        <taxon>Pseudomonadati</taxon>
        <taxon>Pseudomonadota</taxon>
        <taxon>Betaproteobacteria</taxon>
        <taxon>Burkholderiales</taxon>
        <taxon>Burkholderiaceae</taxon>
        <taxon>Paraburkholderia</taxon>
    </lineage>
</organism>
<name>A0A2S4M781_9BURK</name>
<dbReference type="AlphaFoldDB" id="A0A2S4M781"/>
<reference evidence="2 3" key="1">
    <citation type="submission" date="2018-01" db="EMBL/GenBank/DDBJ databases">
        <title>Genomic Encyclopedia of Type Strains, Phase III (KMG-III): the genomes of soil and plant-associated and newly described type strains.</title>
        <authorList>
            <person name="Whitman W."/>
        </authorList>
    </citation>
    <scope>NUCLEOTIDE SEQUENCE [LARGE SCALE GENOMIC DNA]</scope>
    <source>
        <strain evidence="2 3">JCM 18070</strain>
    </source>
</reference>
<dbReference type="EMBL" id="PQGA01000008">
    <property type="protein sequence ID" value="POR50521.1"/>
    <property type="molecule type" value="Genomic_DNA"/>
</dbReference>
<dbReference type="OrthoDB" id="561052at2"/>
<accession>A0A2S4M781</accession>
<protein>
    <submittedName>
        <fullName evidence="2">Uncharacterized protein</fullName>
    </submittedName>
</protein>
<evidence type="ECO:0000256" key="1">
    <source>
        <dbReference type="SAM" id="SignalP"/>
    </source>
</evidence>
<keyword evidence="3" id="KW-1185">Reference proteome</keyword>
<evidence type="ECO:0000313" key="2">
    <source>
        <dbReference type="EMBL" id="POR50521.1"/>
    </source>
</evidence>
<gene>
    <name evidence="2" type="ORF">B0G62_10812</name>
</gene>
<dbReference type="RefSeq" id="WP_143886668.1">
    <property type="nucleotide sequence ID" value="NZ_PQGA01000008.1"/>
</dbReference>
<proteinExistence type="predicted"/>
<dbReference type="PROSITE" id="PS51257">
    <property type="entry name" value="PROKAR_LIPOPROTEIN"/>
    <property type="match status" value="1"/>
</dbReference>